<dbReference type="Gene3D" id="3.40.1350.100">
    <property type="match status" value="2"/>
</dbReference>
<keyword evidence="3" id="KW-0934">Plastid</keyword>
<comment type="subcellular location">
    <subcellularLocation>
        <location evidence="1">Plastid</location>
        <location evidence="1">Chloroplast</location>
    </subcellularLocation>
</comment>
<evidence type="ECO:0000256" key="1">
    <source>
        <dbReference type="ARBA" id="ARBA00004229"/>
    </source>
</evidence>
<proteinExistence type="predicted"/>
<dbReference type="PANTHER" id="PTHR33926:SF4">
    <property type="entry name" value="PROTEIN TIC 22, CHLOROPLASTIC"/>
    <property type="match status" value="1"/>
</dbReference>
<evidence type="ECO:0000256" key="3">
    <source>
        <dbReference type="ARBA" id="ARBA00022640"/>
    </source>
</evidence>
<dbReference type="OrthoDB" id="196308at2759"/>
<name>A0A1J1H754_PLARL</name>
<evidence type="ECO:0000256" key="4">
    <source>
        <dbReference type="SAM" id="SignalP"/>
    </source>
</evidence>
<dbReference type="InterPro" id="IPR007378">
    <property type="entry name" value="Tic22-like"/>
</dbReference>
<dbReference type="KEGG" id="prel:PRELSG_1002500"/>
<sequence length="276" mass="33224">MYFFFFLCIYLLNTAKALKSSSHLKKCLNILVSNEGIYRKKLLRHNLCVLRNRININFWKKKYYERSIEEKLNVIPVYILTNHNDSPYIFQENDKQVVYLFLCPYDAETMLNEIKKNNGIKNSSNIKIHSISMEKAYNLIKEFLLLKRMEKRNEDIKKNNIYWKLMPSKKQIQNALIFLSYKKKSDLIFPIFYAEGLYIQRDSKNIIPLFFDLEDLKKTIEEKFENSNIKNYKIKVLNFVDLIFSNNHKYFGFIPSFKSLNYLDQLKRIGIKKTYF</sequence>
<keyword evidence="4" id="KW-0732">Signal</keyword>
<dbReference type="AlphaFoldDB" id="A0A1J1H754"/>
<dbReference type="OMA" id="YHERSID"/>
<feature type="chain" id="PRO_5012091318" evidence="4">
    <location>
        <begin position="18"/>
        <end position="276"/>
    </location>
</feature>
<dbReference type="VEuPathDB" id="PlasmoDB:PRELSG_1002500"/>
<organism evidence="5 6">
    <name type="scientific">Plasmodium relictum</name>
    <dbReference type="NCBI Taxonomy" id="85471"/>
    <lineage>
        <taxon>Eukaryota</taxon>
        <taxon>Sar</taxon>
        <taxon>Alveolata</taxon>
        <taxon>Apicomplexa</taxon>
        <taxon>Aconoidasida</taxon>
        <taxon>Haemosporida</taxon>
        <taxon>Plasmodiidae</taxon>
        <taxon>Plasmodium</taxon>
        <taxon>Plasmodium (Haemamoeba)</taxon>
    </lineage>
</organism>
<dbReference type="PANTHER" id="PTHR33926">
    <property type="entry name" value="PROTEIN TIC 22, CHLOROPLASTIC"/>
    <property type="match status" value="1"/>
</dbReference>
<dbReference type="Pfam" id="PF04278">
    <property type="entry name" value="Tic22"/>
    <property type="match status" value="1"/>
</dbReference>
<keyword evidence="2" id="KW-0150">Chloroplast</keyword>
<accession>A0A1J1H754</accession>
<evidence type="ECO:0000256" key="2">
    <source>
        <dbReference type="ARBA" id="ARBA00022528"/>
    </source>
</evidence>
<dbReference type="GO" id="GO:0015031">
    <property type="term" value="P:protein transport"/>
    <property type="evidence" value="ECO:0007669"/>
    <property type="project" value="InterPro"/>
</dbReference>
<keyword evidence="6" id="KW-1185">Reference proteome</keyword>
<gene>
    <name evidence="5" type="ORF">PRELSG_1002500</name>
</gene>
<reference evidence="5 6" key="1">
    <citation type="submission" date="2015-04" db="EMBL/GenBank/DDBJ databases">
        <authorList>
            <consortium name="Pathogen Informatics"/>
        </authorList>
    </citation>
    <scope>NUCLEOTIDE SEQUENCE [LARGE SCALE GENOMIC DNA]</scope>
    <source>
        <strain evidence="5 6">SGS1</strain>
    </source>
</reference>
<evidence type="ECO:0000313" key="6">
    <source>
        <dbReference type="Proteomes" id="UP000220158"/>
    </source>
</evidence>
<dbReference type="Proteomes" id="UP000220158">
    <property type="component" value="Chromosome 10"/>
</dbReference>
<dbReference type="EMBL" id="LN835305">
    <property type="protein sequence ID" value="CRH00373.1"/>
    <property type="molecule type" value="Genomic_DNA"/>
</dbReference>
<dbReference type="GeneID" id="39736491"/>
<dbReference type="RefSeq" id="XP_028533376.1">
    <property type="nucleotide sequence ID" value="XM_028676937.1"/>
</dbReference>
<feature type="signal peptide" evidence="4">
    <location>
        <begin position="1"/>
        <end position="17"/>
    </location>
</feature>
<protein>
    <submittedName>
        <fullName evidence="5">Apicoplast TIC22, putative</fullName>
    </submittedName>
</protein>
<dbReference type="GO" id="GO:0009507">
    <property type="term" value="C:chloroplast"/>
    <property type="evidence" value="ECO:0007669"/>
    <property type="project" value="UniProtKB-SubCell"/>
</dbReference>
<evidence type="ECO:0000313" key="5">
    <source>
        <dbReference type="EMBL" id="CRH00373.1"/>
    </source>
</evidence>